<name>A0AA97F9K3_9EURY</name>
<sequence length="156" mass="17370">MTESQYPQCRAVPLRMLSPETAEKFLNAVVKVPGIRRMMVNGPSLPALVPYGPARGKPNPNTNRRVIHVGEAEMELHVQVGMVTFEVEDSSVIENIRKVCDEIFTKFPCTVQEGRFMKTSPTLVDYCKYGPEADKSVVGLVDPKRKEAPVIIQGLK</sequence>
<gene>
    <name evidence="2" type="primary">mcrD</name>
    <name evidence="2" type="ORF">F1737_00885</name>
</gene>
<dbReference type="Pfam" id="PF02505">
    <property type="entry name" value="MCR_D"/>
    <property type="match status" value="1"/>
</dbReference>
<evidence type="ECO:0000313" key="2">
    <source>
        <dbReference type="EMBL" id="WOF15335.1"/>
    </source>
</evidence>
<protein>
    <submittedName>
        <fullName evidence="2">Methyl-coenzyme M reductase operon protein D</fullName>
    </submittedName>
</protein>
<dbReference type="InterPro" id="IPR003901">
    <property type="entry name" value="Me_CoM_Rdtase_D"/>
</dbReference>
<evidence type="ECO:0000313" key="3">
    <source>
        <dbReference type="Proteomes" id="UP001301797"/>
    </source>
</evidence>
<proteinExistence type="predicted"/>
<reference evidence="2 3" key="1">
    <citation type="submission" date="2019-09" db="EMBL/GenBank/DDBJ databases">
        <title>The complete genome of Methanoplanus sp. FWC-SCC4.</title>
        <authorList>
            <person name="Chen S.-C."/>
            <person name="Zhou Y.-Z."/>
            <person name="Lai M.-C."/>
        </authorList>
    </citation>
    <scope>NUCLEOTIDE SEQUENCE [LARGE SCALE GENOMIC DNA]</scope>
    <source>
        <strain evidence="2 3">FWC-SCC4</strain>
    </source>
</reference>
<keyword evidence="3" id="KW-1185">Reference proteome</keyword>
<dbReference type="GO" id="GO:0015948">
    <property type="term" value="P:methanogenesis"/>
    <property type="evidence" value="ECO:0007669"/>
    <property type="project" value="UniProtKB-KW"/>
</dbReference>
<dbReference type="KEGG" id="mefw:F1737_00885"/>
<dbReference type="AlphaFoldDB" id="A0AA97F9K3"/>
<dbReference type="PIRSF" id="PIRSF005636">
    <property type="entry name" value="McrD"/>
    <property type="match status" value="1"/>
</dbReference>
<keyword evidence="1" id="KW-0484">Methanogenesis</keyword>
<organism evidence="2 3">
    <name type="scientific">Methanochimaera problematica</name>
    <dbReference type="NCBI Taxonomy" id="2609417"/>
    <lineage>
        <taxon>Archaea</taxon>
        <taxon>Methanobacteriati</taxon>
        <taxon>Methanobacteriota</taxon>
        <taxon>Stenosarchaea group</taxon>
        <taxon>Methanomicrobia</taxon>
        <taxon>Methanomicrobiales</taxon>
        <taxon>Methanomicrobiaceae</taxon>
        <taxon>Methanochimaera</taxon>
    </lineage>
</organism>
<accession>A0AA97F9K3</accession>
<dbReference type="NCBIfam" id="TIGR03260">
    <property type="entry name" value="met_CoM_red_D"/>
    <property type="match status" value="1"/>
</dbReference>
<dbReference type="EMBL" id="CP043875">
    <property type="protein sequence ID" value="WOF15335.1"/>
    <property type="molecule type" value="Genomic_DNA"/>
</dbReference>
<dbReference type="Proteomes" id="UP001301797">
    <property type="component" value="Chromosome"/>
</dbReference>
<evidence type="ECO:0000256" key="1">
    <source>
        <dbReference type="ARBA" id="ARBA00022994"/>
    </source>
</evidence>